<sequence length="119" mass="13458">MALNKFGQFIRKYRIDNALLLKNMAETLKIGSAYLSGMETGSKPIPSDMVEKISNAYKFDEKQRAELQRSVDESQSEVKVKTFNNPLNQQVAAAFARSIDSLSEEEKRQILEILNGNTK</sequence>
<dbReference type="InterPro" id="IPR001387">
    <property type="entry name" value="Cro/C1-type_HTH"/>
</dbReference>
<dbReference type="EMBL" id="JAGFNY010000044">
    <property type="protein sequence ID" value="MBW7571026.1"/>
    <property type="molecule type" value="Genomic_DNA"/>
</dbReference>
<feature type="domain" description="HTH cro/C1-type" evidence="1">
    <location>
        <begin position="10"/>
        <end position="64"/>
    </location>
</feature>
<accession>A0ABS7DIT4</accession>
<dbReference type="RefSeq" id="WP_219938250.1">
    <property type="nucleotide sequence ID" value="NZ_JAGFNY010000044.1"/>
</dbReference>
<dbReference type="SUPFAM" id="SSF47413">
    <property type="entry name" value="lambda repressor-like DNA-binding domains"/>
    <property type="match status" value="1"/>
</dbReference>
<dbReference type="Proteomes" id="UP000731465">
    <property type="component" value="Unassembled WGS sequence"/>
</dbReference>
<dbReference type="InterPro" id="IPR010982">
    <property type="entry name" value="Lambda_DNA-bd_dom_sf"/>
</dbReference>
<gene>
    <name evidence="2" type="ORF">J5V48_08980</name>
</gene>
<dbReference type="Pfam" id="PF13560">
    <property type="entry name" value="HTH_31"/>
    <property type="match status" value="1"/>
</dbReference>
<organism evidence="2 3">
    <name type="scientific">Succinivibrio faecicola</name>
    <dbReference type="NCBI Taxonomy" id="2820300"/>
    <lineage>
        <taxon>Bacteria</taxon>
        <taxon>Pseudomonadati</taxon>
        <taxon>Pseudomonadota</taxon>
        <taxon>Gammaproteobacteria</taxon>
        <taxon>Aeromonadales</taxon>
        <taxon>Succinivibrionaceae</taxon>
        <taxon>Succinivibrio</taxon>
    </lineage>
</organism>
<dbReference type="PROSITE" id="PS50943">
    <property type="entry name" value="HTH_CROC1"/>
    <property type="match status" value="1"/>
</dbReference>
<comment type="caution">
    <text evidence="2">The sequence shown here is derived from an EMBL/GenBank/DDBJ whole genome shotgun (WGS) entry which is preliminary data.</text>
</comment>
<dbReference type="CDD" id="cd00093">
    <property type="entry name" value="HTH_XRE"/>
    <property type="match status" value="1"/>
</dbReference>
<evidence type="ECO:0000259" key="1">
    <source>
        <dbReference type="PROSITE" id="PS50943"/>
    </source>
</evidence>
<evidence type="ECO:0000313" key="2">
    <source>
        <dbReference type="EMBL" id="MBW7571026.1"/>
    </source>
</evidence>
<dbReference type="Gene3D" id="1.10.260.40">
    <property type="entry name" value="lambda repressor-like DNA-binding domains"/>
    <property type="match status" value="1"/>
</dbReference>
<protein>
    <submittedName>
        <fullName evidence="2">Helix-turn-helix transcriptional regulator</fullName>
    </submittedName>
</protein>
<keyword evidence="3" id="KW-1185">Reference proteome</keyword>
<name>A0ABS7DIT4_9GAMM</name>
<reference evidence="2 3" key="1">
    <citation type="submission" date="2021-03" db="EMBL/GenBank/DDBJ databases">
        <title>Succinivibrio sp. nov. isolated from feces of cow.</title>
        <authorList>
            <person name="Choi J.-Y."/>
        </authorList>
    </citation>
    <scope>NUCLEOTIDE SEQUENCE [LARGE SCALE GENOMIC DNA]</scope>
    <source>
        <strain evidence="2 3">AGMB01872</strain>
    </source>
</reference>
<evidence type="ECO:0000313" key="3">
    <source>
        <dbReference type="Proteomes" id="UP000731465"/>
    </source>
</evidence>
<proteinExistence type="predicted"/>